<keyword evidence="4" id="KW-0732">Signal</keyword>
<dbReference type="PANTHER" id="PTHR30290">
    <property type="entry name" value="PERIPLASMIC BINDING COMPONENT OF ABC TRANSPORTER"/>
    <property type="match status" value="1"/>
</dbReference>
<dbReference type="Gene3D" id="3.40.190.10">
    <property type="entry name" value="Periplasmic binding protein-like II"/>
    <property type="match status" value="1"/>
</dbReference>
<protein>
    <submittedName>
        <fullName evidence="6">ABC transporter substrate-binding protein</fullName>
    </submittedName>
</protein>
<dbReference type="RefSeq" id="WP_153488675.1">
    <property type="nucleotide sequence ID" value="NZ_VWNA01000002.1"/>
</dbReference>
<dbReference type="Gene3D" id="3.10.105.10">
    <property type="entry name" value="Dipeptide-binding Protein, Domain 3"/>
    <property type="match status" value="1"/>
</dbReference>
<proteinExistence type="inferred from homology"/>
<accession>A0A6A7YC19</accession>
<dbReference type="GO" id="GO:0030288">
    <property type="term" value="C:outer membrane-bounded periplasmic space"/>
    <property type="evidence" value="ECO:0007669"/>
    <property type="project" value="UniProtKB-ARBA"/>
</dbReference>
<dbReference type="Gene3D" id="3.90.76.10">
    <property type="entry name" value="Dipeptide-binding Protein, Domain 1"/>
    <property type="match status" value="1"/>
</dbReference>
<evidence type="ECO:0000256" key="3">
    <source>
        <dbReference type="ARBA" id="ARBA00022448"/>
    </source>
</evidence>
<dbReference type="PROSITE" id="PS51318">
    <property type="entry name" value="TAT"/>
    <property type="match status" value="1"/>
</dbReference>
<dbReference type="CDD" id="cd08503">
    <property type="entry name" value="PBP2_NikA_DppA_OppA_like_17"/>
    <property type="match status" value="1"/>
</dbReference>
<dbReference type="InterPro" id="IPR000914">
    <property type="entry name" value="SBP_5_dom"/>
</dbReference>
<dbReference type="PANTHER" id="PTHR30290:SF10">
    <property type="entry name" value="PERIPLASMIC OLIGOPEPTIDE-BINDING PROTEIN-RELATED"/>
    <property type="match status" value="1"/>
</dbReference>
<evidence type="ECO:0000256" key="2">
    <source>
        <dbReference type="ARBA" id="ARBA00005695"/>
    </source>
</evidence>
<comment type="subcellular location">
    <subcellularLocation>
        <location evidence="1">Periplasm</location>
    </subcellularLocation>
</comment>
<dbReference type="GO" id="GO:0043190">
    <property type="term" value="C:ATP-binding cassette (ABC) transporter complex"/>
    <property type="evidence" value="ECO:0007669"/>
    <property type="project" value="InterPro"/>
</dbReference>
<evidence type="ECO:0000313" key="7">
    <source>
        <dbReference type="Proteomes" id="UP000332515"/>
    </source>
</evidence>
<evidence type="ECO:0000259" key="5">
    <source>
        <dbReference type="Pfam" id="PF00496"/>
    </source>
</evidence>
<comment type="similarity">
    <text evidence="2">Belongs to the bacterial solute-binding protein 5 family.</text>
</comment>
<organism evidence="6 7">
    <name type="scientific">Segnochrobactrum spirostomi</name>
    <dbReference type="NCBI Taxonomy" id="2608987"/>
    <lineage>
        <taxon>Bacteria</taxon>
        <taxon>Pseudomonadati</taxon>
        <taxon>Pseudomonadota</taxon>
        <taxon>Alphaproteobacteria</taxon>
        <taxon>Hyphomicrobiales</taxon>
        <taxon>Segnochrobactraceae</taxon>
        <taxon>Segnochrobactrum</taxon>
    </lineage>
</organism>
<keyword evidence="3" id="KW-0813">Transport</keyword>
<dbReference type="InterPro" id="IPR030678">
    <property type="entry name" value="Peptide/Ni-bd"/>
</dbReference>
<evidence type="ECO:0000313" key="6">
    <source>
        <dbReference type="EMBL" id="MQT14959.1"/>
    </source>
</evidence>
<dbReference type="SUPFAM" id="SSF53850">
    <property type="entry name" value="Periplasmic binding protein-like II"/>
    <property type="match status" value="1"/>
</dbReference>
<dbReference type="EMBL" id="VWNA01000002">
    <property type="protein sequence ID" value="MQT14959.1"/>
    <property type="molecule type" value="Genomic_DNA"/>
</dbReference>
<dbReference type="GO" id="GO:0015833">
    <property type="term" value="P:peptide transport"/>
    <property type="evidence" value="ECO:0007669"/>
    <property type="project" value="TreeGrafter"/>
</dbReference>
<comment type="caution">
    <text evidence="6">The sequence shown here is derived from an EMBL/GenBank/DDBJ whole genome shotgun (WGS) entry which is preliminary data.</text>
</comment>
<name>A0A6A7YC19_9HYPH</name>
<dbReference type="PIRSF" id="PIRSF002741">
    <property type="entry name" value="MppA"/>
    <property type="match status" value="1"/>
</dbReference>
<keyword evidence="7" id="KW-1185">Reference proteome</keyword>
<gene>
    <name evidence="6" type="ORF">F0357_20340</name>
</gene>
<sequence>MSDLLKSRISRRALLAGAAVLGGAGTLSLPTFALAAGTKTLRIASGEGDGVKGTLDPAFGKNDPDSARISLVFERLVAVDESFVPVPQLATEWSSDAEAKVWTFKLREGVVFHDGTPFTAKDVVFSYQRLLDPKLGSPATAILTPVDPAGIVAVDDHTVAFHLKETVVEFPLLIANRFTYIVRAGQTPEQLRTAGIGTGAFKVEHYVPGEEPSVYLKNDKYWRPGRPGVDRVELRSIPEESARVAALLANQIDLTWDLPLRSAEKLKTNPAVKIISSRTPFWYGLAFWADTPPFDDVRVRQALKLVTDREQLLKAVLAGHGSVANDTPVAPWLKYGIKEPAKAPDIEKAKALLAEAGHKDGLDLELYTSEATSGLVELATVYKAQAEKAGIRIKIIKAPADDYWANIWLKKPFIATAWSGRAADEALSLPFLSTGDWNEGHWRSKEFDNDLFEARKAADETKRAELYLKAQRLLQSDSGTIIALYADAVGATRADITGWSLHPQKISQDFSGVTFVGS</sequence>
<dbReference type="Proteomes" id="UP000332515">
    <property type="component" value="Unassembled WGS sequence"/>
</dbReference>
<dbReference type="GO" id="GO:1904680">
    <property type="term" value="F:peptide transmembrane transporter activity"/>
    <property type="evidence" value="ECO:0007669"/>
    <property type="project" value="TreeGrafter"/>
</dbReference>
<feature type="domain" description="Solute-binding protein family 5" evidence="5">
    <location>
        <begin position="85"/>
        <end position="432"/>
    </location>
</feature>
<dbReference type="Pfam" id="PF00496">
    <property type="entry name" value="SBP_bac_5"/>
    <property type="match status" value="1"/>
</dbReference>
<dbReference type="InterPro" id="IPR006311">
    <property type="entry name" value="TAT_signal"/>
</dbReference>
<evidence type="ECO:0000256" key="1">
    <source>
        <dbReference type="ARBA" id="ARBA00004418"/>
    </source>
</evidence>
<dbReference type="AlphaFoldDB" id="A0A6A7YC19"/>
<dbReference type="InterPro" id="IPR039424">
    <property type="entry name" value="SBP_5"/>
</dbReference>
<reference evidence="6 7" key="1">
    <citation type="submission" date="2019-09" db="EMBL/GenBank/DDBJ databases">
        <title>Segnochrobactrum spirostomi gen. nov., sp. nov., isolated from the ciliate Spirostomum cf. yagiui and description of a novel family, Segnochrobactraceae fam. nov. within the order Rhizobiales of the class Alphaproteobacteria.</title>
        <authorList>
            <person name="Akter S."/>
            <person name="Shazib S.U.A."/>
            <person name="Shin M.K."/>
        </authorList>
    </citation>
    <scope>NUCLEOTIDE SEQUENCE [LARGE SCALE GENOMIC DNA]</scope>
    <source>
        <strain evidence="6 7">Sp-1</strain>
    </source>
</reference>
<evidence type="ECO:0000256" key="4">
    <source>
        <dbReference type="ARBA" id="ARBA00022729"/>
    </source>
</evidence>